<protein>
    <recommendedName>
        <fullName evidence="2">CAAX prenyl protease 2/Lysostaphin resistance protein A-like domain-containing protein</fullName>
    </recommendedName>
</protein>
<feature type="transmembrane region" description="Helical" evidence="1">
    <location>
        <begin position="236"/>
        <end position="254"/>
    </location>
</feature>
<keyword evidence="1" id="KW-1133">Transmembrane helix</keyword>
<dbReference type="AlphaFoldDB" id="A0A263CYS9"/>
<keyword evidence="1" id="KW-0812">Transmembrane</keyword>
<dbReference type="GO" id="GO:0080120">
    <property type="term" value="P:CAAX-box protein maturation"/>
    <property type="evidence" value="ECO:0007669"/>
    <property type="project" value="UniProtKB-ARBA"/>
</dbReference>
<proteinExistence type="predicted"/>
<feature type="transmembrane region" description="Helical" evidence="1">
    <location>
        <begin position="21"/>
        <end position="45"/>
    </location>
</feature>
<keyword evidence="1" id="KW-0472">Membrane</keyword>
<feature type="transmembrane region" description="Helical" evidence="1">
    <location>
        <begin position="274"/>
        <end position="292"/>
    </location>
</feature>
<accession>A0A263CYS9</accession>
<dbReference type="InParanoid" id="A0A263CYS9"/>
<evidence type="ECO:0000313" key="3">
    <source>
        <dbReference type="EMBL" id="OZM71314.1"/>
    </source>
</evidence>
<comment type="caution">
    <text evidence="3">The sequence shown here is derived from an EMBL/GenBank/DDBJ whole genome shotgun (WGS) entry which is preliminary data.</text>
</comment>
<evidence type="ECO:0000313" key="4">
    <source>
        <dbReference type="Proteomes" id="UP000242444"/>
    </source>
</evidence>
<feature type="transmembrane region" description="Helical" evidence="1">
    <location>
        <begin position="168"/>
        <end position="192"/>
    </location>
</feature>
<evidence type="ECO:0000256" key="1">
    <source>
        <dbReference type="SAM" id="Phobius"/>
    </source>
</evidence>
<dbReference type="Proteomes" id="UP000242444">
    <property type="component" value="Unassembled WGS sequence"/>
</dbReference>
<feature type="transmembrane region" description="Helical" evidence="1">
    <location>
        <begin position="212"/>
        <end position="229"/>
    </location>
</feature>
<dbReference type="GO" id="GO:0004175">
    <property type="term" value="F:endopeptidase activity"/>
    <property type="evidence" value="ECO:0007669"/>
    <property type="project" value="UniProtKB-ARBA"/>
</dbReference>
<feature type="transmembrane region" description="Helical" evidence="1">
    <location>
        <begin position="125"/>
        <end position="147"/>
    </location>
</feature>
<dbReference type="EMBL" id="NKYE01000014">
    <property type="protein sequence ID" value="OZM71314.1"/>
    <property type="molecule type" value="Genomic_DNA"/>
</dbReference>
<dbReference type="Pfam" id="PF02517">
    <property type="entry name" value="Rce1-like"/>
    <property type="match status" value="1"/>
</dbReference>
<keyword evidence="4" id="KW-1185">Reference proteome</keyword>
<name>A0A263CYS9_9PSEU</name>
<gene>
    <name evidence="3" type="ORF">CFN78_21230</name>
</gene>
<reference evidence="3 4" key="1">
    <citation type="submission" date="2017-07" db="EMBL/GenBank/DDBJ databases">
        <title>Amycolatopsis antarcticus sp. nov., isolated from the surface of an Antarcticus brown macroalga.</title>
        <authorList>
            <person name="Wang J."/>
            <person name="Leiva S."/>
            <person name="Huang J."/>
            <person name="Huang Y."/>
        </authorList>
    </citation>
    <scope>NUCLEOTIDE SEQUENCE [LARGE SCALE GENOMIC DNA]</scope>
    <source>
        <strain evidence="3 4">AU-G6</strain>
    </source>
</reference>
<feature type="transmembrane region" description="Helical" evidence="1">
    <location>
        <begin position="51"/>
        <end position="72"/>
    </location>
</feature>
<organism evidence="3 4">
    <name type="scientific">Amycolatopsis antarctica</name>
    <dbReference type="NCBI Taxonomy" id="1854586"/>
    <lineage>
        <taxon>Bacteria</taxon>
        <taxon>Bacillati</taxon>
        <taxon>Actinomycetota</taxon>
        <taxon>Actinomycetes</taxon>
        <taxon>Pseudonocardiales</taxon>
        <taxon>Pseudonocardiaceae</taxon>
        <taxon>Amycolatopsis</taxon>
    </lineage>
</organism>
<feature type="domain" description="CAAX prenyl protease 2/Lysostaphin resistance protein A-like" evidence="2">
    <location>
        <begin position="134"/>
        <end position="248"/>
    </location>
</feature>
<dbReference type="InterPro" id="IPR003675">
    <property type="entry name" value="Rce1/LyrA-like_dom"/>
</dbReference>
<evidence type="ECO:0000259" key="2">
    <source>
        <dbReference type="Pfam" id="PF02517"/>
    </source>
</evidence>
<dbReference type="RefSeq" id="WP_094864617.1">
    <property type="nucleotide sequence ID" value="NZ_NKYE01000014.1"/>
</dbReference>
<feature type="transmembrane region" description="Helical" evidence="1">
    <location>
        <begin position="93"/>
        <end position="119"/>
    </location>
</feature>
<sequence length="299" mass="30416">MTATTDLTAPRARTGTAIGRALLAAAVMATGLGAGTGLGAALAAATGLDGALGRLLPAVLCCALVVPAVLLLRTRRDRLTVTGIGLTAPRSAMSGFALGVAVTLGSAVAVLGAGTAAGWLRWGPVAPATLLAFVLVNGLTALLLEALPEEVSLRGYAWTSMRERHRALLATTVTTALFLVVPGASTVVHAGVTSVLGGEPSVVGIVPAGEDPVSYLVLLLVFGLTLVAARTATPSRSLWTCVGTHLAFLTVNRVTFFGGQREAGWSTEPATPDVVLLVPAYLVLAALAYLLIARLRRPT</sequence>
<dbReference type="OrthoDB" id="3698126at2"/>